<dbReference type="PIRSF" id="PIRSF002741">
    <property type="entry name" value="MppA"/>
    <property type="match status" value="1"/>
</dbReference>
<dbReference type="PANTHER" id="PTHR30290">
    <property type="entry name" value="PERIPLASMIC BINDING COMPONENT OF ABC TRANSPORTER"/>
    <property type="match status" value="1"/>
</dbReference>
<comment type="similarity">
    <text evidence="2">Belongs to the bacterial solute-binding protein 5 family.</text>
</comment>
<dbReference type="InterPro" id="IPR039424">
    <property type="entry name" value="SBP_5"/>
</dbReference>
<name>A0A839EMI7_9HYPH</name>
<sequence>MSLPAAAFAEVTPIAGGTLNFILETEPGALVAVTTTDNVTKVSAKITEGLLAHDFDLNPQPQLATEWIVSDDGLQYTFKLRQGVKWHDGKDFTSEDVAHSILLLKEHHPRGRGTFAPVEAVRTPDAHTAVIVLSRPAPYLLRAFYADESPIVPKHRYEDKKPAESPNATAPVGTGPFRFVEWVRGSHIILDRNPDYWDNPKPYLDRIIFRVITDASARAIAFETGEADLGSDSTIPLSEIERIRELPHISTVRKGYSFAAGVRRIEFNLDNPYFKEKKVRQAVAHAIDREAIKNTIWYGFGEVIYGPISPALTDFFTTDLPTYPYDTTKAEALLDEAGFPRGTDGIRFKVFHDYRPWNEGDKRTGEYLKQALGVIGITVNVRAQDMASYVKRVYTDRDFDFTSNSMTNSFDPVIGVQRLYWSKNYKPGVPFSNGSHYNNPEVDRLLEAAAVEVNRQTRLQYYRDFQKLVAADLPDISFLSQSYLTIANNRVANHTTGATGISGNLAQAHLLQRI</sequence>
<keyword evidence="6" id="KW-1185">Reference proteome</keyword>
<dbReference type="Gene3D" id="3.10.105.10">
    <property type="entry name" value="Dipeptide-binding Protein, Domain 3"/>
    <property type="match status" value="1"/>
</dbReference>
<keyword evidence="3" id="KW-0732">Signal</keyword>
<dbReference type="EMBL" id="JACGXN010000006">
    <property type="protein sequence ID" value="MBA8880039.1"/>
    <property type="molecule type" value="Genomic_DNA"/>
</dbReference>
<dbReference type="Pfam" id="PF00496">
    <property type="entry name" value="SBP_bac_5"/>
    <property type="match status" value="1"/>
</dbReference>
<evidence type="ECO:0000313" key="6">
    <source>
        <dbReference type="Proteomes" id="UP000549052"/>
    </source>
</evidence>
<accession>A0A839EMI7</accession>
<dbReference type="PANTHER" id="PTHR30290:SF38">
    <property type="entry name" value="D,D-DIPEPTIDE-BINDING PERIPLASMIC PROTEIN DDPA-RELATED"/>
    <property type="match status" value="1"/>
</dbReference>
<comment type="caution">
    <text evidence="5">The sequence shown here is derived from an EMBL/GenBank/DDBJ whole genome shotgun (WGS) entry which is preliminary data.</text>
</comment>
<dbReference type="InterPro" id="IPR030678">
    <property type="entry name" value="Peptide/Ni-bd"/>
</dbReference>
<dbReference type="Gene3D" id="3.40.190.10">
    <property type="entry name" value="Periplasmic binding protein-like II"/>
    <property type="match status" value="1"/>
</dbReference>
<evidence type="ECO:0000256" key="2">
    <source>
        <dbReference type="ARBA" id="ARBA00005695"/>
    </source>
</evidence>
<dbReference type="GO" id="GO:0015833">
    <property type="term" value="P:peptide transport"/>
    <property type="evidence" value="ECO:0007669"/>
    <property type="project" value="TreeGrafter"/>
</dbReference>
<evidence type="ECO:0000256" key="1">
    <source>
        <dbReference type="ARBA" id="ARBA00004418"/>
    </source>
</evidence>
<organism evidence="5 6">
    <name type="scientific">Phyllobacterium myrsinacearum</name>
    <dbReference type="NCBI Taxonomy" id="28101"/>
    <lineage>
        <taxon>Bacteria</taxon>
        <taxon>Pseudomonadati</taxon>
        <taxon>Pseudomonadota</taxon>
        <taxon>Alphaproteobacteria</taxon>
        <taxon>Hyphomicrobiales</taxon>
        <taxon>Phyllobacteriaceae</taxon>
        <taxon>Phyllobacterium</taxon>
    </lineage>
</organism>
<comment type="subcellular location">
    <subcellularLocation>
        <location evidence="1">Periplasm</location>
    </subcellularLocation>
</comment>
<dbReference type="Proteomes" id="UP000549052">
    <property type="component" value="Unassembled WGS sequence"/>
</dbReference>
<protein>
    <submittedName>
        <fullName evidence="5">Peptide/nickel transport system substrate-binding protein</fullName>
    </submittedName>
</protein>
<dbReference type="SUPFAM" id="SSF53850">
    <property type="entry name" value="Periplasmic binding protein-like II"/>
    <property type="match status" value="1"/>
</dbReference>
<dbReference type="InterPro" id="IPR000914">
    <property type="entry name" value="SBP_5_dom"/>
</dbReference>
<evidence type="ECO:0000256" key="3">
    <source>
        <dbReference type="ARBA" id="ARBA00022729"/>
    </source>
</evidence>
<evidence type="ECO:0000259" key="4">
    <source>
        <dbReference type="Pfam" id="PF00496"/>
    </source>
</evidence>
<feature type="domain" description="Solute-binding protein family 5" evidence="4">
    <location>
        <begin position="59"/>
        <end position="423"/>
    </location>
</feature>
<reference evidence="5 6" key="1">
    <citation type="submission" date="2020-07" db="EMBL/GenBank/DDBJ databases">
        <title>Genomic Encyclopedia of Type Strains, Phase IV (KMG-V): Genome sequencing to study the core and pangenomes of soil and plant-associated prokaryotes.</title>
        <authorList>
            <person name="Whitman W."/>
        </authorList>
    </citation>
    <scope>NUCLEOTIDE SEQUENCE [LARGE SCALE GENOMIC DNA]</scope>
    <source>
        <strain evidence="5 6">AN3</strain>
    </source>
</reference>
<dbReference type="GO" id="GO:0043190">
    <property type="term" value="C:ATP-binding cassette (ABC) transporter complex"/>
    <property type="evidence" value="ECO:0007669"/>
    <property type="project" value="InterPro"/>
</dbReference>
<dbReference type="CDD" id="cd08517">
    <property type="entry name" value="PBP2_NikA_DppA_OppA_like_13"/>
    <property type="match status" value="1"/>
</dbReference>
<dbReference type="GO" id="GO:0030288">
    <property type="term" value="C:outer membrane-bounded periplasmic space"/>
    <property type="evidence" value="ECO:0007669"/>
    <property type="project" value="UniProtKB-ARBA"/>
</dbReference>
<dbReference type="AlphaFoldDB" id="A0A839EMI7"/>
<dbReference type="GO" id="GO:1904680">
    <property type="term" value="F:peptide transmembrane transporter activity"/>
    <property type="evidence" value="ECO:0007669"/>
    <property type="project" value="TreeGrafter"/>
</dbReference>
<evidence type="ECO:0000313" key="5">
    <source>
        <dbReference type="EMBL" id="MBA8880039.1"/>
    </source>
</evidence>
<proteinExistence type="inferred from homology"/>
<gene>
    <name evidence="5" type="ORF">FHW16_003758</name>
</gene>